<keyword evidence="3 10" id="KW-0812">Transmembrane</keyword>
<dbReference type="GO" id="GO:0016020">
    <property type="term" value="C:membrane"/>
    <property type="evidence" value="ECO:0007669"/>
    <property type="project" value="UniProtKB-SubCell"/>
</dbReference>
<keyword evidence="14" id="KW-1185">Reference proteome</keyword>
<keyword evidence="8" id="KW-0807">Transducer</keyword>
<dbReference type="Proteomes" id="UP000094527">
    <property type="component" value="Unassembled WGS sequence"/>
</dbReference>
<keyword evidence="9" id="KW-0844">Vision</keyword>
<feature type="signal peptide" evidence="11">
    <location>
        <begin position="1"/>
        <end position="21"/>
    </location>
</feature>
<dbReference type="InterPro" id="IPR050125">
    <property type="entry name" value="GPCR_opsins"/>
</dbReference>
<evidence type="ECO:0000259" key="12">
    <source>
        <dbReference type="PROSITE" id="PS50262"/>
    </source>
</evidence>
<comment type="similarity">
    <text evidence="2">Belongs to the G-protein coupled receptor 1 family.</text>
</comment>
<keyword evidence="9" id="KW-0716">Sensory transduction</keyword>
<proteinExistence type="inferred from homology"/>
<gene>
    <name evidence="13" type="ORF">Ocin01_05780</name>
</gene>
<evidence type="ECO:0000256" key="5">
    <source>
        <dbReference type="ARBA" id="ARBA00023040"/>
    </source>
</evidence>
<dbReference type="Gene3D" id="3.40.50.410">
    <property type="entry name" value="von Willebrand factor, type A domain"/>
    <property type="match status" value="1"/>
</dbReference>
<dbReference type="Gene3D" id="1.20.1070.10">
    <property type="entry name" value="Rhodopsin 7-helix transmembrane proteins"/>
    <property type="match status" value="2"/>
</dbReference>
<evidence type="ECO:0000256" key="1">
    <source>
        <dbReference type="ARBA" id="ARBA00004141"/>
    </source>
</evidence>
<dbReference type="STRING" id="48709.A0A1D2N6K9"/>
<evidence type="ECO:0000256" key="3">
    <source>
        <dbReference type="ARBA" id="ARBA00022692"/>
    </source>
</evidence>
<evidence type="ECO:0000256" key="10">
    <source>
        <dbReference type="SAM" id="Phobius"/>
    </source>
</evidence>
<evidence type="ECO:0000256" key="9">
    <source>
        <dbReference type="ARBA" id="ARBA00023305"/>
    </source>
</evidence>
<evidence type="ECO:0000313" key="14">
    <source>
        <dbReference type="Proteomes" id="UP000094527"/>
    </source>
</evidence>
<dbReference type="InterPro" id="IPR017452">
    <property type="entry name" value="GPCR_Rhodpsn_7TM"/>
</dbReference>
<dbReference type="PANTHER" id="PTHR24240">
    <property type="entry name" value="OPSIN"/>
    <property type="match status" value="1"/>
</dbReference>
<evidence type="ECO:0000256" key="6">
    <source>
        <dbReference type="ARBA" id="ARBA00023136"/>
    </source>
</evidence>
<keyword evidence="11" id="KW-0732">Signal</keyword>
<feature type="domain" description="G-protein coupled receptors family 1 profile" evidence="12">
    <location>
        <begin position="1"/>
        <end position="440"/>
    </location>
</feature>
<dbReference type="OrthoDB" id="2101615at2759"/>
<feature type="transmembrane region" description="Helical" evidence="10">
    <location>
        <begin position="47"/>
        <end position="72"/>
    </location>
</feature>
<comment type="caution">
    <text evidence="13">The sequence shown here is derived from an EMBL/GenBank/DDBJ whole genome shotgun (WGS) entry which is preliminary data.</text>
</comment>
<dbReference type="GO" id="GO:0032991">
    <property type="term" value="C:protein-containing complex"/>
    <property type="evidence" value="ECO:0007669"/>
    <property type="project" value="UniProtKB-ARBA"/>
</dbReference>
<evidence type="ECO:0000256" key="7">
    <source>
        <dbReference type="ARBA" id="ARBA00023170"/>
    </source>
</evidence>
<comment type="subcellular location">
    <subcellularLocation>
        <location evidence="1">Membrane</location>
        <topology evidence="1">Multi-pass membrane protein</topology>
    </subcellularLocation>
</comment>
<keyword evidence="7" id="KW-0675">Receptor</keyword>
<dbReference type="PROSITE" id="PS50262">
    <property type="entry name" value="G_PROTEIN_RECEP_F1_2"/>
    <property type="match status" value="1"/>
</dbReference>
<keyword evidence="6 10" id="KW-0472">Membrane</keyword>
<evidence type="ECO:0000256" key="4">
    <source>
        <dbReference type="ARBA" id="ARBA00022989"/>
    </source>
</evidence>
<organism evidence="13 14">
    <name type="scientific">Orchesella cincta</name>
    <name type="common">Springtail</name>
    <name type="synonym">Podura cincta</name>
    <dbReference type="NCBI Taxonomy" id="48709"/>
    <lineage>
        <taxon>Eukaryota</taxon>
        <taxon>Metazoa</taxon>
        <taxon>Ecdysozoa</taxon>
        <taxon>Arthropoda</taxon>
        <taxon>Hexapoda</taxon>
        <taxon>Collembola</taxon>
        <taxon>Entomobryomorpha</taxon>
        <taxon>Entomobryoidea</taxon>
        <taxon>Orchesellidae</taxon>
        <taxon>Orchesellinae</taxon>
        <taxon>Orchesella</taxon>
    </lineage>
</organism>
<accession>A0A1D2N6K9</accession>
<dbReference type="GO" id="GO:0004930">
    <property type="term" value="F:G protein-coupled receptor activity"/>
    <property type="evidence" value="ECO:0007669"/>
    <property type="project" value="UniProtKB-KW"/>
</dbReference>
<protein>
    <submittedName>
        <fullName evidence="13">Compound eye opsin BCRH1</fullName>
    </submittedName>
</protein>
<reference evidence="13 14" key="1">
    <citation type="journal article" date="2016" name="Genome Biol. Evol.">
        <title>Gene Family Evolution Reflects Adaptation to Soil Environmental Stressors in the Genome of the Collembolan Orchesella cincta.</title>
        <authorList>
            <person name="Faddeeva-Vakhrusheva A."/>
            <person name="Derks M.F."/>
            <person name="Anvar S.Y."/>
            <person name="Agamennone V."/>
            <person name="Suring W."/>
            <person name="Smit S."/>
            <person name="van Straalen N.M."/>
            <person name="Roelofs D."/>
        </authorList>
    </citation>
    <scope>NUCLEOTIDE SEQUENCE [LARGE SCALE GENOMIC DNA]</scope>
    <source>
        <tissue evidence="13">Mixed pool</tissue>
    </source>
</reference>
<dbReference type="InterPro" id="IPR036465">
    <property type="entry name" value="vWFA_dom_sf"/>
</dbReference>
<evidence type="ECO:0000256" key="8">
    <source>
        <dbReference type="ARBA" id="ARBA00023224"/>
    </source>
</evidence>
<evidence type="ECO:0000313" key="13">
    <source>
        <dbReference type="EMBL" id="ODN00900.1"/>
    </source>
</evidence>
<evidence type="ECO:0000256" key="2">
    <source>
        <dbReference type="ARBA" id="ARBA00010663"/>
    </source>
</evidence>
<dbReference type="EMBL" id="LJIJ01000182">
    <property type="protein sequence ID" value="ODN00900.1"/>
    <property type="molecule type" value="Genomic_DNA"/>
</dbReference>
<keyword evidence="4 10" id="KW-1133">Transmembrane helix</keyword>
<dbReference type="AlphaFoldDB" id="A0A1D2N6K9"/>
<name>A0A1D2N6K9_ORCCI</name>
<dbReference type="Pfam" id="PF00001">
    <property type="entry name" value="7tm_1"/>
    <property type="match status" value="1"/>
</dbReference>
<sequence length="1014" mass="112837">MFVCVLIWVLSLGLVIPPFVGWSKYVIEGVGTSCSWDYTSRDFRNRVYYIFLLTFGFFVPVSIIIISYFGILQVVCKQSSRMNGFSRNGGISKKSPTRSDMKTAQKSAVLVAIIFLGTSHGQKCQEGNSIVDLMFVVDRTPNPDKLASHPGGLLNDVQVSLQNRFPGSRFGLTLFSDFTNSQKGDPAGDTDDDKSEQSNYCYRLKSSLKERLDYQNAFKGIKKGPDGGKGQESVLTGILYTAADKSVGWSKINYNKKAQRVIKLLAFITGSESLSDQVHNLPNKPTPKGDGKDDCDNFGLPSTETINSILNKKQMGILGILTNETVIPYWEKELKSLTNVHQETQKLTISDKFDPSYAAQTDELTEKIVSLIGQYNCFLDPPGKSTVILSIIVCFLVSWTPYAICSMIGQFGDASLLSPLATALPAIFAKSSVIYNPFVYGLSHPLFRTAFATLKAKYLGKRNAGGITANPRLHHHCPYCHNKHPSRKIKLVVTARGDGTYNTTYDHRHRFHLDGQKMQAEGFRGKIPKHLRRHFAGNAECGERAGRCSNEDKSSDPQTPLCQRSKDCTMEQGMTLSTMQTTPCNSVKGRKNLRNLKKGVWIFKNANECQPSGSDATARTAVNTCNESSDGGELETSLSIRRNPYAVHSNGDGRSMKNSYTFFMCEYRKRRQDAIQHIFFQSENCLNDLFTERAGSNAPKSHLSTSLGQGVRMSTCTHDGESKCEQCESSFETVKKAASYHSIDNRVISEFGAGIHTNNLNLREDPNPKRLFEQTRHSICCAPTVVNSDVRRHEFSLVCFNRHDKEGKTVGEQLKNQNGTFRENYKKVRQDLSSCQYQREKEGKGNANTMLRRNLYQTKTYLSAGDMEKAARDMIGMSNGMSNVGKKKEIFQRLRKSVSLSGLKVTAVESGLPLQTTVCMANPAISEFALNDLNEPKESTKTRMSEITSFRGLEIDSGSCSWCHCHNNSDSPFSSADEQSRHEDIDPLQCSGSLYASCNSDLCSLEDKLTVNYA</sequence>
<dbReference type="SUPFAM" id="SSF81321">
    <property type="entry name" value="Family A G protein-coupled receptor-like"/>
    <property type="match status" value="2"/>
</dbReference>
<dbReference type="InterPro" id="IPR000276">
    <property type="entry name" value="GPCR_Rhodpsn"/>
</dbReference>
<evidence type="ECO:0000256" key="11">
    <source>
        <dbReference type="SAM" id="SignalP"/>
    </source>
</evidence>
<dbReference type="GO" id="GO:0007601">
    <property type="term" value="P:visual perception"/>
    <property type="evidence" value="ECO:0007669"/>
    <property type="project" value="UniProtKB-KW"/>
</dbReference>
<dbReference type="PRINTS" id="PR00237">
    <property type="entry name" value="GPCRRHODOPSN"/>
</dbReference>
<keyword evidence="5" id="KW-0297">G-protein coupled receptor</keyword>
<feature type="chain" id="PRO_5008905124" evidence="11">
    <location>
        <begin position="22"/>
        <end position="1014"/>
    </location>
</feature>